<name>A0A517Y0F6_9BACT</name>
<dbReference type="AlphaFoldDB" id="A0A517Y0F6"/>
<reference evidence="2 3" key="1">
    <citation type="submission" date="2019-02" db="EMBL/GenBank/DDBJ databases">
        <title>Deep-cultivation of Planctomycetes and their phenomic and genomic characterization uncovers novel biology.</title>
        <authorList>
            <person name="Wiegand S."/>
            <person name="Jogler M."/>
            <person name="Boedeker C."/>
            <person name="Pinto D."/>
            <person name="Vollmers J."/>
            <person name="Rivas-Marin E."/>
            <person name="Kohn T."/>
            <person name="Peeters S.H."/>
            <person name="Heuer A."/>
            <person name="Rast P."/>
            <person name="Oberbeckmann S."/>
            <person name="Bunk B."/>
            <person name="Jeske O."/>
            <person name="Meyerdierks A."/>
            <person name="Storesund J.E."/>
            <person name="Kallscheuer N."/>
            <person name="Luecker S."/>
            <person name="Lage O.M."/>
            <person name="Pohl T."/>
            <person name="Merkel B.J."/>
            <person name="Hornburger P."/>
            <person name="Mueller R.-W."/>
            <person name="Bruemmer F."/>
            <person name="Labrenz M."/>
            <person name="Spormann A.M."/>
            <person name="Op den Camp H."/>
            <person name="Overmann J."/>
            <person name="Amann R."/>
            <person name="Jetten M.S.M."/>
            <person name="Mascher T."/>
            <person name="Medema M.H."/>
            <person name="Devos D.P."/>
            <person name="Kaster A.-K."/>
            <person name="Ovreas L."/>
            <person name="Rohde M."/>
            <person name="Galperin M.Y."/>
            <person name="Jogler C."/>
        </authorList>
    </citation>
    <scope>NUCLEOTIDE SEQUENCE [LARGE SCALE GENOMIC DNA]</scope>
    <source>
        <strain evidence="2 3">ETA_A1</strain>
    </source>
</reference>
<evidence type="ECO:0000259" key="1">
    <source>
        <dbReference type="Pfam" id="PF05685"/>
    </source>
</evidence>
<accession>A0A517Y0F6</accession>
<dbReference type="Proteomes" id="UP000319576">
    <property type="component" value="Chromosome"/>
</dbReference>
<dbReference type="Pfam" id="PF05685">
    <property type="entry name" value="Uma2"/>
    <property type="match status" value="1"/>
</dbReference>
<dbReference type="KEGG" id="uli:ETAA1_52320"/>
<evidence type="ECO:0000313" key="2">
    <source>
        <dbReference type="EMBL" id="QDU23240.1"/>
    </source>
</evidence>
<gene>
    <name evidence="2" type="ORF">ETAA1_52320</name>
</gene>
<dbReference type="PANTHER" id="PTHR34107">
    <property type="entry name" value="SLL0198 PROTEIN-RELATED"/>
    <property type="match status" value="1"/>
</dbReference>
<dbReference type="PANTHER" id="PTHR34107:SF4">
    <property type="entry name" value="SLL1222 PROTEIN"/>
    <property type="match status" value="1"/>
</dbReference>
<proteinExistence type="predicted"/>
<dbReference type="SUPFAM" id="SSF52980">
    <property type="entry name" value="Restriction endonuclease-like"/>
    <property type="match status" value="1"/>
</dbReference>
<organism evidence="2 3">
    <name type="scientific">Urbifossiella limnaea</name>
    <dbReference type="NCBI Taxonomy" id="2528023"/>
    <lineage>
        <taxon>Bacteria</taxon>
        <taxon>Pseudomonadati</taxon>
        <taxon>Planctomycetota</taxon>
        <taxon>Planctomycetia</taxon>
        <taxon>Gemmatales</taxon>
        <taxon>Gemmataceae</taxon>
        <taxon>Urbifossiella</taxon>
    </lineage>
</organism>
<feature type="domain" description="Putative restriction endonuclease" evidence="1">
    <location>
        <begin position="1"/>
        <end position="145"/>
    </location>
</feature>
<dbReference type="InterPro" id="IPR011335">
    <property type="entry name" value="Restrct_endonuc-II-like"/>
</dbReference>
<keyword evidence="3" id="KW-1185">Reference proteome</keyword>
<dbReference type="InterPro" id="IPR012296">
    <property type="entry name" value="Nuclease_put_TT1808"/>
</dbReference>
<protein>
    <recommendedName>
        <fullName evidence="1">Putative restriction endonuclease domain-containing protein</fullName>
    </recommendedName>
</protein>
<sequence>MSPPGYRHGRAAARFVIELHAQCEVPGLGEVGDEVGVILRRNPDRVAGPDAVFLLRASLPARLSPEGYLETVPEIVVEVRSKNDTGPEVVAKVGEYLAAGVKAVWVADPDDRTVAVHTPGAAPVVLGPADTLTTPLLPGFTVPVERLFPPVAG</sequence>
<dbReference type="InterPro" id="IPR008538">
    <property type="entry name" value="Uma2"/>
</dbReference>
<dbReference type="EMBL" id="CP036273">
    <property type="protein sequence ID" value="QDU23240.1"/>
    <property type="molecule type" value="Genomic_DNA"/>
</dbReference>
<dbReference type="CDD" id="cd06260">
    <property type="entry name" value="DUF820-like"/>
    <property type="match status" value="1"/>
</dbReference>
<evidence type="ECO:0000313" key="3">
    <source>
        <dbReference type="Proteomes" id="UP000319576"/>
    </source>
</evidence>
<dbReference type="Gene3D" id="3.90.1570.10">
    <property type="entry name" value="tt1808, chain A"/>
    <property type="match status" value="1"/>
</dbReference>